<organism evidence="2">
    <name type="scientific">Echinostoma caproni</name>
    <dbReference type="NCBI Taxonomy" id="27848"/>
    <lineage>
        <taxon>Eukaryota</taxon>
        <taxon>Metazoa</taxon>
        <taxon>Spiralia</taxon>
        <taxon>Lophotrochozoa</taxon>
        <taxon>Platyhelminthes</taxon>
        <taxon>Trematoda</taxon>
        <taxon>Digenea</taxon>
        <taxon>Plagiorchiida</taxon>
        <taxon>Echinostomata</taxon>
        <taxon>Echinostomatoidea</taxon>
        <taxon>Echinostomatidae</taxon>
        <taxon>Echinostoma</taxon>
    </lineage>
</organism>
<sequence length="252" mass="27914">LEHEWHCRLIGIVVDDLINHVRHFPLQAFYEDDQYNTVVCNLVFLRGLCPSLSSVLNPSRPSATGGSLNFNSISGPVPVPGHSDGACTGSALKLVAKTLLALVNVNVATKIHPDSLLTPDQFTDYRKRLLEEFCMALTSPLQPSEITQLDQLYETESFRASCQSLSRELATLANHFLEELEHNHSHHQHPSVGPCSLSTESGGTSQTSGHEFRPWECSSPPTCPQIYATLRELEDRTRQLIHGPRSVCALHN</sequence>
<protein>
    <submittedName>
        <fullName evidence="2">Ras-GAP domain-containing protein</fullName>
    </submittedName>
</protein>
<feature type="region of interest" description="Disordered" evidence="1">
    <location>
        <begin position="182"/>
        <end position="216"/>
    </location>
</feature>
<accession>A0A183AKK3</accession>
<evidence type="ECO:0000313" key="2">
    <source>
        <dbReference type="WBParaSite" id="ECPE_0000750401-mRNA-1"/>
    </source>
</evidence>
<feature type="compositionally biased region" description="Low complexity" evidence="1">
    <location>
        <begin position="196"/>
        <end position="209"/>
    </location>
</feature>
<dbReference type="WBParaSite" id="ECPE_0000750401-mRNA-1">
    <property type="protein sequence ID" value="ECPE_0000750401-mRNA-1"/>
    <property type="gene ID" value="ECPE_0000750401"/>
</dbReference>
<name>A0A183AKK3_9TREM</name>
<proteinExistence type="predicted"/>
<dbReference type="AlphaFoldDB" id="A0A183AKK3"/>
<evidence type="ECO:0000256" key="1">
    <source>
        <dbReference type="SAM" id="MobiDB-lite"/>
    </source>
</evidence>
<reference evidence="2" key="1">
    <citation type="submission" date="2016-06" db="UniProtKB">
        <authorList>
            <consortium name="WormBaseParasite"/>
        </authorList>
    </citation>
    <scope>IDENTIFICATION</scope>
</reference>